<proteinExistence type="inferred from homology"/>
<feature type="domain" description="Phosphagen kinase C-terminal" evidence="10">
    <location>
        <begin position="157"/>
        <end position="393"/>
    </location>
</feature>
<dbReference type="PROSITE" id="PS51509">
    <property type="entry name" value="PHOSPHAGEN_KINASE_N"/>
    <property type="match status" value="1"/>
</dbReference>
<feature type="binding site" evidence="8">
    <location>
        <begin position="318"/>
        <end position="322"/>
    </location>
    <ligand>
        <name>ATP</name>
        <dbReference type="ChEBI" id="CHEBI:30616"/>
    </ligand>
</feature>
<evidence type="ECO:0000313" key="13">
    <source>
        <dbReference type="Proteomes" id="UP001432322"/>
    </source>
</evidence>
<evidence type="ECO:0000256" key="7">
    <source>
        <dbReference type="PROSITE-ProRule" id="PRU00842"/>
    </source>
</evidence>
<dbReference type="GO" id="GO:0005615">
    <property type="term" value="C:extracellular space"/>
    <property type="evidence" value="ECO:0007669"/>
    <property type="project" value="TreeGrafter"/>
</dbReference>
<protein>
    <recommendedName>
        <fullName evidence="2">arginine kinase</fullName>
        <ecNumber evidence="2">2.7.3.3</ecNumber>
    </recommendedName>
</protein>
<dbReference type="EC" id="2.7.3.3" evidence="2"/>
<accession>A0AAV5WB43</accession>
<dbReference type="PROSITE" id="PS51510">
    <property type="entry name" value="PHOSPHAGEN_KINASE_C"/>
    <property type="match status" value="1"/>
</dbReference>
<dbReference type="EMBL" id="BTSY01000005">
    <property type="protein sequence ID" value="GMT28758.1"/>
    <property type="molecule type" value="Genomic_DNA"/>
</dbReference>
<dbReference type="GO" id="GO:0046314">
    <property type="term" value="P:phosphocreatine biosynthetic process"/>
    <property type="evidence" value="ECO:0007669"/>
    <property type="project" value="InterPro"/>
</dbReference>
<name>A0AAV5WB43_9BILA</name>
<evidence type="ECO:0000313" key="11">
    <source>
        <dbReference type="EMBL" id="GMT28758.1"/>
    </source>
</evidence>
<dbReference type="SUPFAM" id="SSF48034">
    <property type="entry name" value="Guanido kinase N-terminal domain"/>
    <property type="match status" value="1"/>
</dbReference>
<dbReference type="Gene3D" id="3.30.590.10">
    <property type="entry name" value="Glutamine synthetase/guanido kinase, catalytic domain"/>
    <property type="match status" value="1"/>
</dbReference>
<feature type="binding site" evidence="8">
    <location>
        <position position="223"/>
    </location>
    <ligand>
        <name>ATP</name>
        <dbReference type="ChEBI" id="CHEBI:30616"/>
    </ligand>
</feature>
<dbReference type="SUPFAM" id="SSF55931">
    <property type="entry name" value="Glutamine synthetase/guanido kinase"/>
    <property type="match status" value="1"/>
</dbReference>
<keyword evidence="5 8" id="KW-0418">Kinase</keyword>
<evidence type="ECO:0000259" key="9">
    <source>
        <dbReference type="PROSITE" id="PS51509"/>
    </source>
</evidence>
<dbReference type="CDD" id="cd07932">
    <property type="entry name" value="arginine_kinase_like"/>
    <property type="match status" value="1"/>
</dbReference>
<evidence type="ECO:0000256" key="4">
    <source>
        <dbReference type="ARBA" id="ARBA00022741"/>
    </source>
</evidence>
<dbReference type="InterPro" id="IPR014746">
    <property type="entry name" value="Gln_synth/guanido_kin_cat_dom"/>
</dbReference>
<keyword evidence="3 8" id="KW-0808">Transferase</keyword>
<evidence type="ECO:0000256" key="6">
    <source>
        <dbReference type="ARBA" id="ARBA00022840"/>
    </source>
</evidence>
<dbReference type="GO" id="GO:0004054">
    <property type="term" value="F:arginine kinase activity"/>
    <property type="evidence" value="ECO:0007669"/>
    <property type="project" value="UniProtKB-EC"/>
</dbReference>
<dbReference type="PANTHER" id="PTHR11547:SF20">
    <property type="entry name" value="ARGININE KINASE"/>
    <property type="match status" value="1"/>
</dbReference>
<feature type="domain" description="Phosphagen kinase N-terminal" evidence="9">
    <location>
        <begin position="46"/>
        <end position="128"/>
    </location>
</feature>
<dbReference type="PANTHER" id="PTHR11547">
    <property type="entry name" value="ARGININE OR CREATINE KINASE"/>
    <property type="match status" value="1"/>
</dbReference>
<evidence type="ECO:0000256" key="2">
    <source>
        <dbReference type="ARBA" id="ARBA00012230"/>
    </source>
</evidence>
<dbReference type="GO" id="GO:0005524">
    <property type="term" value="F:ATP binding"/>
    <property type="evidence" value="ECO:0007669"/>
    <property type="project" value="UniProtKB-UniRule"/>
</dbReference>
<dbReference type="GO" id="GO:0004111">
    <property type="term" value="F:creatine kinase activity"/>
    <property type="evidence" value="ECO:0007669"/>
    <property type="project" value="InterPro"/>
</dbReference>
<comment type="caution">
    <text evidence="11">The sequence shown here is derived from an EMBL/GenBank/DDBJ whole genome shotgun (WGS) entry which is preliminary data.</text>
</comment>
<dbReference type="FunFam" id="3.30.590.10:FF:000006">
    <property type="entry name" value="Arginine kinase 1"/>
    <property type="match status" value="1"/>
</dbReference>
<evidence type="ECO:0000256" key="1">
    <source>
        <dbReference type="ARBA" id="ARBA00006798"/>
    </source>
</evidence>
<dbReference type="AlphaFoldDB" id="A0AAV5WB43"/>
<sequence>MAASFLRSNRLFSTAALALGAGGTVLYSFTTNADMKADVDKATQAKIEAAYKKLQGSDKCKSLLKKHLTKDVVDKCKGKKTKLGATLYDCISSGVENLDAGVGVYAPDAEAYKTFAPLFDKIIEDYHGFPPNKKHPPTDMGDGKTKEFPPLDPEGKYIKSTRIRCGRSLQGYPFNPLLKQDDYLAMEGKVKAAFAGFDKELKGTYYPLDGMTKETQKKLIADHFLFKEGDRHLQAANACNFWPKGRGIFHNNDKTFLIWVNEEDHMRIISMQEGSDVGAVLDRLIRGVKGIESRVPFSRDDRLGWLTFCPTNLGSTVRASVHIKLPKMAAHKDFNKICEELNLQVRGIHGEHSESEGGVFDISNKARLGLSEYQAVKQMYDGVKKLIEMEKKMK</sequence>
<reference evidence="11" key="1">
    <citation type="submission" date="2023-10" db="EMBL/GenBank/DDBJ databases">
        <title>Genome assembly of Pristionchus species.</title>
        <authorList>
            <person name="Yoshida K."/>
            <person name="Sommer R.J."/>
        </authorList>
    </citation>
    <scope>NUCLEOTIDE SEQUENCE</scope>
    <source>
        <strain evidence="11">RS5133</strain>
    </source>
</reference>
<dbReference type="InterPro" id="IPR036802">
    <property type="entry name" value="ATP-guanido_PTrfase_N_sf"/>
</dbReference>
<feature type="binding site" evidence="8">
    <location>
        <begin position="160"/>
        <end position="164"/>
    </location>
    <ligand>
        <name>ATP</name>
        <dbReference type="ChEBI" id="CHEBI:30616"/>
    </ligand>
</feature>
<organism evidence="11 13">
    <name type="scientific">Pristionchus fissidentatus</name>
    <dbReference type="NCBI Taxonomy" id="1538716"/>
    <lineage>
        <taxon>Eukaryota</taxon>
        <taxon>Metazoa</taxon>
        <taxon>Ecdysozoa</taxon>
        <taxon>Nematoda</taxon>
        <taxon>Chromadorea</taxon>
        <taxon>Rhabditida</taxon>
        <taxon>Rhabditina</taxon>
        <taxon>Diplogasteromorpha</taxon>
        <taxon>Diplogasteroidea</taxon>
        <taxon>Neodiplogasteridae</taxon>
        <taxon>Pristionchus</taxon>
    </lineage>
</organism>
<dbReference type="Pfam" id="PF02807">
    <property type="entry name" value="ATP-gua_PtransN"/>
    <property type="match status" value="1"/>
</dbReference>
<keyword evidence="6 8" id="KW-0067">ATP-binding</keyword>
<dbReference type="InterPro" id="IPR000749">
    <property type="entry name" value="ATP-guanido_PTrfase"/>
</dbReference>
<evidence type="ECO:0000313" key="12">
    <source>
        <dbReference type="EMBL" id="GMT28778.1"/>
    </source>
</evidence>
<keyword evidence="4 8" id="KW-0547">Nucleotide-binding</keyword>
<dbReference type="InterPro" id="IPR022414">
    <property type="entry name" value="ATP-guanido_PTrfase_cat"/>
</dbReference>
<dbReference type="EMBL" id="BTSY01000005">
    <property type="protein sequence ID" value="GMT28778.1"/>
    <property type="molecule type" value="Genomic_DNA"/>
</dbReference>
<dbReference type="FunFam" id="1.10.135.10:FF:000003">
    <property type="entry name" value="Three-domain arginine kinase"/>
    <property type="match status" value="1"/>
</dbReference>
<feature type="binding site" evidence="8">
    <location>
        <begin position="346"/>
        <end position="351"/>
    </location>
    <ligand>
        <name>ATP</name>
        <dbReference type="ChEBI" id="CHEBI:30616"/>
    </ligand>
</feature>
<gene>
    <name evidence="11" type="ORF">PFISCL1PPCAC_20055</name>
    <name evidence="12" type="ORF">PFISCL1PPCAC_20075</name>
</gene>
<evidence type="ECO:0000259" key="10">
    <source>
        <dbReference type="PROSITE" id="PS51510"/>
    </source>
</evidence>
<dbReference type="Gene3D" id="1.10.135.10">
    <property type="entry name" value="ATP:guanido phosphotransferase, N-terminal domain"/>
    <property type="match status" value="1"/>
</dbReference>
<evidence type="ECO:0000256" key="8">
    <source>
        <dbReference type="PROSITE-ProRule" id="PRU00843"/>
    </source>
</evidence>
<comment type="similarity">
    <text evidence="1 7">Belongs to the ATP:guanido phosphotransferase family.</text>
</comment>
<dbReference type="InterPro" id="IPR022413">
    <property type="entry name" value="ATP-guanido_PTrfase_N"/>
</dbReference>
<keyword evidence="13" id="KW-1185">Reference proteome</keyword>
<dbReference type="Proteomes" id="UP001432322">
    <property type="component" value="Unassembled WGS sequence"/>
</dbReference>
<evidence type="ECO:0000256" key="5">
    <source>
        <dbReference type="ARBA" id="ARBA00022777"/>
    </source>
</evidence>
<dbReference type="Pfam" id="PF00217">
    <property type="entry name" value="ATP-gua_Ptrans"/>
    <property type="match status" value="1"/>
</dbReference>
<feature type="binding site" evidence="8">
    <location>
        <position position="267"/>
    </location>
    <ligand>
        <name>ATP</name>
        <dbReference type="ChEBI" id="CHEBI:30616"/>
    </ligand>
</feature>
<evidence type="ECO:0000256" key="3">
    <source>
        <dbReference type="ARBA" id="ARBA00022679"/>
    </source>
</evidence>